<gene>
    <name evidence="2" type="ORF">BLA29_013592</name>
</gene>
<dbReference type="Gene3D" id="2.30.42.10">
    <property type="match status" value="1"/>
</dbReference>
<comment type="caution">
    <text evidence="2">The sequence shown here is derived from an EMBL/GenBank/DDBJ whole genome shotgun (WGS) entry which is preliminary data.</text>
</comment>
<organism evidence="2 3">
    <name type="scientific">Euroglyphus maynei</name>
    <name type="common">Mayne's house dust mite</name>
    <dbReference type="NCBI Taxonomy" id="6958"/>
    <lineage>
        <taxon>Eukaryota</taxon>
        <taxon>Metazoa</taxon>
        <taxon>Ecdysozoa</taxon>
        <taxon>Arthropoda</taxon>
        <taxon>Chelicerata</taxon>
        <taxon>Arachnida</taxon>
        <taxon>Acari</taxon>
        <taxon>Acariformes</taxon>
        <taxon>Sarcoptiformes</taxon>
        <taxon>Astigmata</taxon>
        <taxon>Psoroptidia</taxon>
        <taxon>Analgoidea</taxon>
        <taxon>Pyroglyphidae</taxon>
        <taxon>Pyroglyphinae</taxon>
        <taxon>Euroglyphus</taxon>
    </lineage>
</organism>
<sequence>MIVEFKIIIFIVDNLSVRLCSYSIVASSSPAYEAGILPGDILIGVDNSPITGRPLTYSLANELIEHRSRNTIELQILRDPKNRVRKL</sequence>
<protein>
    <recommendedName>
        <fullName evidence="1">PDZ domain-containing protein</fullName>
    </recommendedName>
</protein>
<reference evidence="2 3" key="1">
    <citation type="submission" date="2017-03" db="EMBL/GenBank/DDBJ databases">
        <title>Genome Survey of Euroglyphus maynei.</title>
        <authorList>
            <person name="Arlian L.G."/>
            <person name="Morgan M.S."/>
            <person name="Rider S.D."/>
        </authorList>
    </citation>
    <scope>NUCLEOTIDE SEQUENCE [LARGE SCALE GENOMIC DNA]</scope>
    <source>
        <strain evidence="2">Arlian Lab</strain>
        <tissue evidence="2">Whole body</tissue>
    </source>
</reference>
<dbReference type="Pfam" id="PF13180">
    <property type="entry name" value="PDZ_2"/>
    <property type="match status" value="1"/>
</dbReference>
<dbReference type="AlphaFoldDB" id="A0A1Y3AUY3"/>
<dbReference type="InterPro" id="IPR036034">
    <property type="entry name" value="PDZ_sf"/>
</dbReference>
<keyword evidence="3" id="KW-1185">Reference proteome</keyword>
<dbReference type="SUPFAM" id="SSF50156">
    <property type="entry name" value="PDZ domain-like"/>
    <property type="match status" value="1"/>
</dbReference>
<dbReference type="OrthoDB" id="44841at2759"/>
<dbReference type="InterPro" id="IPR001478">
    <property type="entry name" value="PDZ"/>
</dbReference>
<dbReference type="Proteomes" id="UP000194236">
    <property type="component" value="Unassembled WGS sequence"/>
</dbReference>
<proteinExistence type="predicted"/>
<dbReference type="EMBL" id="MUJZ01060898">
    <property type="protein sequence ID" value="OTF71473.1"/>
    <property type="molecule type" value="Genomic_DNA"/>
</dbReference>
<evidence type="ECO:0000313" key="3">
    <source>
        <dbReference type="Proteomes" id="UP000194236"/>
    </source>
</evidence>
<accession>A0A1Y3AUY3</accession>
<name>A0A1Y3AUY3_EURMA</name>
<feature type="domain" description="PDZ" evidence="1">
    <location>
        <begin position="25"/>
        <end position="82"/>
    </location>
</feature>
<evidence type="ECO:0000313" key="2">
    <source>
        <dbReference type="EMBL" id="OTF71473.1"/>
    </source>
</evidence>
<feature type="non-terminal residue" evidence="2">
    <location>
        <position position="87"/>
    </location>
</feature>
<evidence type="ECO:0000259" key="1">
    <source>
        <dbReference type="Pfam" id="PF13180"/>
    </source>
</evidence>